<dbReference type="InterPro" id="IPR027370">
    <property type="entry name" value="Znf-RING_euk"/>
</dbReference>
<evidence type="ECO:0000256" key="1">
    <source>
        <dbReference type="ARBA" id="ARBA00022723"/>
    </source>
</evidence>
<reference evidence="8" key="1">
    <citation type="submission" date="2016-11" db="UniProtKB">
        <authorList>
            <consortium name="WormBaseParasite"/>
        </authorList>
    </citation>
    <scope>IDENTIFICATION</scope>
</reference>
<dbReference type="PANTHER" id="PTHR47156">
    <property type="entry name" value="PROTEIN CBG20824"/>
    <property type="match status" value="1"/>
</dbReference>
<keyword evidence="3" id="KW-0862">Zinc</keyword>
<evidence type="ECO:0000313" key="7">
    <source>
        <dbReference type="Proteomes" id="UP000095282"/>
    </source>
</evidence>
<sequence>MAPRKSSASTVPRQQTKSKKLIKMKVELKKLESDLLREKAKKDRIVKKHKRDMEINADEIQKLRIEKDRNQSKFQHQIQKYTEDKEKVAEKLKKTVDELKPQSVPVAVMPKLREARQKTIRFRKEYLKKVNEELKKKIEENGGNRFDWQKCQICWENYGPGVRPKLLSCGHTICTKCIREVEGRDTVRCPFDRKLCSLAHLRTNFAIADYC</sequence>
<keyword evidence="5" id="KW-0175">Coiled coil</keyword>
<feature type="coiled-coil region" evidence="5">
    <location>
        <begin position="21"/>
        <end position="98"/>
    </location>
</feature>
<dbReference type="AlphaFoldDB" id="A0A1I7T9Y8"/>
<dbReference type="Proteomes" id="UP000095282">
    <property type="component" value="Unplaced"/>
</dbReference>
<dbReference type="GO" id="GO:0008270">
    <property type="term" value="F:zinc ion binding"/>
    <property type="evidence" value="ECO:0007669"/>
    <property type="project" value="UniProtKB-KW"/>
</dbReference>
<keyword evidence="1" id="KW-0479">Metal-binding</keyword>
<protein>
    <submittedName>
        <fullName evidence="8">RING-type domain-containing protein</fullName>
    </submittedName>
</protein>
<dbReference type="SMART" id="SM00184">
    <property type="entry name" value="RING"/>
    <property type="match status" value="1"/>
</dbReference>
<dbReference type="InterPro" id="IPR052667">
    <property type="entry name" value="E3_ubiquitin-ligase_RING"/>
</dbReference>
<proteinExistence type="predicted"/>
<evidence type="ECO:0000256" key="2">
    <source>
        <dbReference type="ARBA" id="ARBA00022771"/>
    </source>
</evidence>
<dbReference type="PROSITE" id="PS50089">
    <property type="entry name" value="ZF_RING_2"/>
    <property type="match status" value="1"/>
</dbReference>
<evidence type="ECO:0000256" key="3">
    <source>
        <dbReference type="ARBA" id="ARBA00022833"/>
    </source>
</evidence>
<dbReference type="WBParaSite" id="Csp11.Scaffold559.g3869.t1">
    <property type="protein sequence ID" value="Csp11.Scaffold559.g3869.t1"/>
    <property type="gene ID" value="Csp11.Scaffold559.g3869"/>
</dbReference>
<dbReference type="Pfam" id="PF13445">
    <property type="entry name" value="zf-RING_UBOX"/>
    <property type="match status" value="1"/>
</dbReference>
<evidence type="ECO:0000256" key="4">
    <source>
        <dbReference type="PROSITE-ProRule" id="PRU00175"/>
    </source>
</evidence>
<name>A0A1I7T9Y8_9PELO</name>
<dbReference type="SUPFAM" id="SSF57850">
    <property type="entry name" value="RING/U-box"/>
    <property type="match status" value="1"/>
</dbReference>
<dbReference type="eggNOG" id="KOG4185">
    <property type="taxonomic scope" value="Eukaryota"/>
</dbReference>
<dbReference type="InterPro" id="IPR001841">
    <property type="entry name" value="Znf_RING"/>
</dbReference>
<dbReference type="Gene3D" id="3.30.40.10">
    <property type="entry name" value="Zinc/RING finger domain, C3HC4 (zinc finger)"/>
    <property type="match status" value="1"/>
</dbReference>
<evidence type="ECO:0000256" key="5">
    <source>
        <dbReference type="SAM" id="Coils"/>
    </source>
</evidence>
<organism evidence="7 8">
    <name type="scientific">Caenorhabditis tropicalis</name>
    <dbReference type="NCBI Taxonomy" id="1561998"/>
    <lineage>
        <taxon>Eukaryota</taxon>
        <taxon>Metazoa</taxon>
        <taxon>Ecdysozoa</taxon>
        <taxon>Nematoda</taxon>
        <taxon>Chromadorea</taxon>
        <taxon>Rhabditida</taxon>
        <taxon>Rhabditina</taxon>
        <taxon>Rhabditomorpha</taxon>
        <taxon>Rhabditoidea</taxon>
        <taxon>Rhabditidae</taxon>
        <taxon>Peloderinae</taxon>
        <taxon>Caenorhabditis</taxon>
    </lineage>
</organism>
<dbReference type="InterPro" id="IPR017907">
    <property type="entry name" value="Znf_RING_CS"/>
</dbReference>
<evidence type="ECO:0000313" key="8">
    <source>
        <dbReference type="WBParaSite" id="Csp11.Scaffold559.g3869.t1"/>
    </source>
</evidence>
<accession>A0A1I7T9Y8</accession>
<keyword evidence="2 4" id="KW-0863">Zinc-finger</keyword>
<dbReference type="InterPro" id="IPR013083">
    <property type="entry name" value="Znf_RING/FYVE/PHD"/>
</dbReference>
<keyword evidence="7" id="KW-1185">Reference proteome</keyword>
<dbReference type="PROSITE" id="PS00518">
    <property type="entry name" value="ZF_RING_1"/>
    <property type="match status" value="1"/>
</dbReference>
<feature type="domain" description="RING-type" evidence="6">
    <location>
        <begin position="151"/>
        <end position="193"/>
    </location>
</feature>
<dbReference type="PANTHER" id="PTHR47156:SF10">
    <property type="entry name" value="E3 UBIQUITIN-PROTEIN LIGASE TRIM-21-RELATED"/>
    <property type="match status" value="1"/>
</dbReference>
<evidence type="ECO:0000259" key="6">
    <source>
        <dbReference type="PROSITE" id="PS50089"/>
    </source>
</evidence>
<dbReference type="STRING" id="1561998.A0A1I7T9Y8"/>